<protein>
    <recommendedName>
        <fullName evidence="12">Digeranylgeranylglyceryl phosphate synthase</fullName>
        <shortName evidence="12">DGGGP synthase</shortName>
        <shortName evidence="12">DGGGPS</shortName>
        <ecNumber evidence="12">2.5.1.42</ecNumber>
    </recommendedName>
    <alternativeName>
        <fullName evidence="12">(S)-2,3-di-O-geranylgeranylglyceryl phosphate synthase</fullName>
    </alternativeName>
    <alternativeName>
        <fullName evidence="12">Geranylgeranylglycerol-phosphate geranylgeranyltransferase</fullName>
    </alternativeName>
</protein>
<dbReference type="CDD" id="cd13961">
    <property type="entry name" value="PT_UbiA_DGGGPS"/>
    <property type="match status" value="1"/>
</dbReference>
<evidence type="ECO:0000256" key="5">
    <source>
        <dbReference type="ARBA" id="ARBA00022692"/>
    </source>
</evidence>
<keyword evidence="3 12" id="KW-0444">Lipid biosynthesis</keyword>
<dbReference type="PANTHER" id="PTHR42723">
    <property type="entry name" value="CHLOROPHYLL SYNTHASE"/>
    <property type="match status" value="1"/>
</dbReference>
<comment type="function">
    <text evidence="12">Prenyltransferase that catalyzes the transfer of the geranylgeranyl moiety of geranylgeranyl diphosphate (GGPP) to the C2 hydroxyl of (S)-3-O-geranylgeranylglyceryl phosphate (GGGP). This reaction is the second ether-bond-formation step in the biosynthesis of archaeal membrane lipids.</text>
</comment>
<sequence length="292" mass="31936">MSRYSRILKSWFSLIRIGNAIALGYAAIVGYVLGIPRHIDALVTIKLFTVAFLIGSGSNAINDYYDRYIDQLNKPWRPIPSGLIDATTAYVVAIALLAIGVALSFSVSLLNTLIALVASILSYLYSQRLKKIILLGNIIVAFLTSLAIIYGGSASNITIHVCIASLYAFLLNIGREFLKGIEDVEGDKKYGVKTLATVLGSKNAFIISMSIFLSLIMLSFIPYFDSRFNYSIMYLIITVTGVDTIIVIALIKASSLNPKDALKATKLLKIAVFCGISVFFFEALRIIYGISI</sequence>
<evidence type="ECO:0000256" key="12">
    <source>
        <dbReference type="HAMAP-Rule" id="MF_01286"/>
    </source>
</evidence>
<comment type="pathway">
    <text evidence="12">Membrane lipid metabolism; glycerophospholipid metabolism.</text>
</comment>
<feature type="transmembrane region" description="Helical" evidence="12">
    <location>
        <begin position="230"/>
        <end position="250"/>
    </location>
</feature>
<feature type="transmembrane region" description="Helical" evidence="12">
    <location>
        <begin position="12"/>
        <end position="35"/>
    </location>
</feature>
<keyword evidence="10 12" id="KW-0594">Phospholipid biosynthesis</keyword>
<feature type="transmembrane region" description="Helical" evidence="12">
    <location>
        <begin position="270"/>
        <end position="290"/>
    </location>
</feature>
<feature type="transmembrane region" description="Helical" evidence="12">
    <location>
        <begin position="82"/>
        <end position="103"/>
    </location>
</feature>
<accession>A0A7J3MZK9</accession>
<dbReference type="GO" id="GO:0047295">
    <property type="term" value="F:geranylgeranylglycerol-phosphate geranylgeranyltransferase activity"/>
    <property type="evidence" value="ECO:0007669"/>
    <property type="project" value="UniProtKB-UniRule"/>
</dbReference>
<evidence type="ECO:0000256" key="3">
    <source>
        <dbReference type="ARBA" id="ARBA00022516"/>
    </source>
</evidence>
<comment type="subcellular location">
    <subcellularLocation>
        <location evidence="1 12">Cell membrane</location>
        <topology evidence="1 12">Multi-pass membrane protein</topology>
    </subcellularLocation>
</comment>
<evidence type="ECO:0000256" key="9">
    <source>
        <dbReference type="ARBA" id="ARBA00023136"/>
    </source>
</evidence>
<dbReference type="EMBL" id="DTDH01000159">
    <property type="protein sequence ID" value="HGT98890.1"/>
    <property type="molecule type" value="Genomic_DNA"/>
</dbReference>
<organism evidence="14">
    <name type="scientific">Ignisphaera aggregans</name>
    <dbReference type="NCBI Taxonomy" id="334771"/>
    <lineage>
        <taxon>Archaea</taxon>
        <taxon>Thermoproteota</taxon>
        <taxon>Thermoprotei</taxon>
        <taxon>Desulfurococcales</taxon>
        <taxon>Desulfurococcaceae</taxon>
        <taxon>Ignisphaera</taxon>
    </lineage>
</organism>
<dbReference type="InterPro" id="IPR044878">
    <property type="entry name" value="UbiA_sf"/>
</dbReference>
<keyword evidence="11 12" id="KW-1208">Phospholipid metabolism</keyword>
<proteinExistence type="inferred from homology"/>
<dbReference type="InterPro" id="IPR050475">
    <property type="entry name" value="Prenyltransferase_related"/>
</dbReference>
<dbReference type="InterPro" id="IPR023547">
    <property type="entry name" value="DGGGP_synth"/>
</dbReference>
<dbReference type="EC" id="2.5.1.42" evidence="12"/>
<feature type="transmembrane region" description="Helical" evidence="12">
    <location>
        <begin position="203"/>
        <end position="224"/>
    </location>
</feature>
<keyword evidence="6 12" id="KW-0460">Magnesium</keyword>
<gene>
    <name evidence="13" type="ORF">ENT99_02175</name>
    <name evidence="14" type="ORF">ENU64_05625</name>
</gene>
<evidence type="ECO:0000256" key="10">
    <source>
        <dbReference type="ARBA" id="ARBA00023209"/>
    </source>
</evidence>
<evidence type="ECO:0000256" key="11">
    <source>
        <dbReference type="ARBA" id="ARBA00023264"/>
    </source>
</evidence>
<evidence type="ECO:0000256" key="2">
    <source>
        <dbReference type="ARBA" id="ARBA00022475"/>
    </source>
</evidence>
<comment type="caution">
    <text evidence="14">The sequence shown here is derived from an EMBL/GenBank/DDBJ whole genome shotgun (WGS) entry which is preliminary data.</text>
</comment>
<dbReference type="EMBL" id="DTAU01000044">
    <property type="protein sequence ID" value="HFQ78495.1"/>
    <property type="molecule type" value="Genomic_DNA"/>
</dbReference>
<keyword evidence="8 12" id="KW-0443">Lipid metabolism</keyword>
<dbReference type="GO" id="GO:0046474">
    <property type="term" value="P:glycerophospholipid biosynthetic process"/>
    <property type="evidence" value="ECO:0007669"/>
    <property type="project" value="UniProtKB-UniRule"/>
</dbReference>
<dbReference type="AlphaFoldDB" id="A0A7J3MZK9"/>
<comment type="cofactor">
    <cofactor evidence="12">
        <name>Mg(2+)</name>
        <dbReference type="ChEBI" id="CHEBI:18420"/>
    </cofactor>
</comment>
<evidence type="ECO:0000256" key="4">
    <source>
        <dbReference type="ARBA" id="ARBA00022679"/>
    </source>
</evidence>
<keyword evidence="7 12" id="KW-1133">Transmembrane helix</keyword>
<evidence type="ECO:0000256" key="1">
    <source>
        <dbReference type="ARBA" id="ARBA00004651"/>
    </source>
</evidence>
<dbReference type="Pfam" id="PF01040">
    <property type="entry name" value="UbiA"/>
    <property type="match status" value="1"/>
</dbReference>
<dbReference type="UniPathway" id="UPA00940"/>
<comment type="catalytic activity">
    <reaction evidence="12">
        <text>sn-3-O-(geranylgeranyl)glycerol 1-phosphate + (2E,6E,10E)-geranylgeranyl diphosphate = 2,3-bis-O-(geranylgeranyl)-sn-glycerol 1-phosphate + diphosphate</text>
        <dbReference type="Rhea" id="RHEA:18109"/>
        <dbReference type="ChEBI" id="CHEBI:33019"/>
        <dbReference type="ChEBI" id="CHEBI:57677"/>
        <dbReference type="ChEBI" id="CHEBI:58756"/>
        <dbReference type="ChEBI" id="CHEBI:58837"/>
        <dbReference type="EC" id="2.5.1.42"/>
    </reaction>
</comment>
<feature type="transmembrane region" description="Helical" evidence="12">
    <location>
        <begin position="132"/>
        <end position="151"/>
    </location>
</feature>
<evidence type="ECO:0000313" key="14">
    <source>
        <dbReference type="EMBL" id="HGT98890.1"/>
    </source>
</evidence>
<dbReference type="InterPro" id="IPR000537">
    <property type="entry name" value="UbiA_prenyltransferase"/>
</dbReference>
<dbReference type="HAMAP" id="MF_01286">
    <property type="entry name" value="DGGGP_synth"/>
    <property type="match status" value="1"/>
</dbReference>
<dbReference type="PANTHER" id="PTHR42723:SF1">
    <property type="entry name" value="CHLOROPHYLL SYNTHASE, CHLOROPLASTIC"/>
    <property type="match status" value="1"/>
</dbReference>
<dbReference type="Gene3D" id="1.10.357.140">
    <property type="entry name" value="UbiA prenyltransferase"/>
    <property type="match status" value="1"/>
</dbReference>
<keyword evidence="5 12" id="KW-0812">Transmembrane</keyword>
<evidence type="ECO:0000256" key="8">
    <source>
        <dbReference type="ARBA" id="ARBA00023098"/>
    </source>
</evidence>
<keyword evidence="4 12" id="KW-0808">Transferase</keyword>
<name>A0A7J3MZK9_9CREN</name>
<dbReference type="GO" id="GO:0005886">
    <property type="term" value="C:plasma membrane"/>
    <property type="evidence" value="ECO:0007669"/>
    <property type="project" value="UniProtKB-SubCell"/>
</dbReference>
<feature type="transmembrane region" description="Helical" evidence="12">
    <location>
        <begin position="109"/>
        <end position="125"/>
    </location>
</feature>
<dbReference type="GO" id="GO:0000287">
    <property type="term" value="F:magnesium ion binding"/>
    <property type="evidence" value="ECO:0007669"/>
    <property type="project" value="UniProtKB-UniRule"/>
</dbReference>
<keyword evidence="9 12" id="KW-0472">Membrane</keyword>
<evidence type="ECO:0000313" key="13">
    <source>
        <dbReference type="EMBL" id="HFQ78495.1"/>
    </source>
</evidence>
<reference evidence="14" key="1">
    <citation type="journal article" date="2020" name="mSystems">
        <title>Genome- and Community-Level Interaction Insights into Carbon Utilization and Element Cycling Functions of Hydrothermarchaeota in Hydrothermal Sediment.</title>
        <authorList>
            <person name="Zhou Z."/>
            <person name="Liu Y."/>
            <person name="Xu W."/>
            <person name="Pan J."/>
            <person name="Luo Z.H."/>
            <person name="Li M."/>
        </authorList>
    </citation>
    <scope>NUCLEOTIDE SEQUENCE [LARGE SCALE GENOMIC DNA]</scope>
    <source>
        <strain evidence="13">SpSt-629</strain>
        <strain evidence="14">SpSt-688</strain>
    </source>
</reference>
<feature type="transmembrane region" description="Helical" evidence="12">
    <location>
        <begin position="41"/>
        <end position="61"/>
    </location>
</feature>
<keyword evidence="2 12" id="KW-1003">Cell membrane</keyword>
<evidence type="ECO:0000256" key="6">
    <source>
        <dbReference type="ARBA" id="ARBA00022842"/>
    </source>
</evidence>
<comment type="similarity">
    <text evidence="12">Belongs to the UbiA prenyltransferase family. DGGGP synthase subfamily.</text>
</comment>
<feature type="transmembrane region" description="Helical" evidence="12">
    <location>
        <begin position="157"/>
        <end position="174"/>
    </location>
</feature>
<evidence type="ECO:0000256" key="7">
    <source>
        <dbReference type="ARBA" id="ARBA00022989"/>
    </source>
</evidence>